<feature type="compositionally biased region" description="Polar residues" evidence="3">
    <location>
        <begin position="1045"/>
        <end position="1080"/>
    </location>
</feature>
<dbReference type="InterPro" id="IPR003591">
    <property type="entry name" value="Leu-rich_rpt_typical-subtyp"/>
</dbReference>
<feature type="region of interest" description="Disordered" evidence="3">
    <location>
        <begin position="395"/>
        <end position="509"/>
    </location>
</feature>
<evidence type="ECO:0000256" key="3">
    <source>
        <dbReference type="SAM" id="MobiDB-lite"/>
    </source>
</evidence>
<sequence length="1113" mass="119803">MAGRTAASRFTRPTATSSSGSNNSPRRSEFQSSPTYATARPMLKATTSGESHFAPGRASPLLNNGAFDHGRVSPTPTHKALTKTQIEDAIARSKDDGCTLDFSNRELSEIGELAAEQLSLVRTGEEDDEESCILRIALVGNNLSTLPRTFALLSRLRYLTLRSNAFTEFPEVLTQMPALEILDFSRNKLRRLPSDPGSLVNLRVMSISRNKIRKLPTYLSKFRFLTVLKADHNPIEWPPSEVVQGNEDLEDPEAMGRWVGSLKTWMASNHSDESSPFDSPRLGETNNSIDQRPVTNDEESVARVDAGITPHARSFSVDSQGSAYTSSSFGTPLQHDDVIIKDHTPERPPPLTLVNVSPTLPPVLSASPDSYLPTPDNSLEDDIPGPLPLSSQFIQDRDRQHGRNRSYAYEGQNVRGKGALTAQKSLPDLRNARTHFAPKEIPDMPVVSSKVNGDSSPARNYITPSSSLDKAEGHSPAAPQPSSEAPSLRSRPIPRPGKQMREGPAPSLDFERNSYFRRLSTLPASTIARTIPPALLTVVDRVRGILFAVSQIYQSLQHYTVYAIDERLSAVLLKVLDPASTYMLQLITDLDKFDASSRKGFPPPSVCRRVVESCRDNVAVFGKAIGVLALQLKVLASHDDVRYSRQMLLVLYGAMSEVSHAWQGMATQLDVIEPLLRDAPVPPVPKPLSLASSATAIKAHSSSRVLIPPIAERPEPSSNSAPPVPAPLLPRPHAPSLSRTHSAQPFPGSPPSVSSVAMKRPSTSEGRARNRRHAGSFSVKDVEIGRSLPSNFDEMHPSAIVNASSAPISRTQPPLPRNFPMLTSIAQQGSSSNPASQNHSRQSSANAPALTIPSLAGPSRSLPSLEVPSNSTTLVDKEAIDAMAGAVKAAPAVWSMLDEISSALPESPLDLRDSLSKAQDVTNRLGENIRAIQEGLPSADRKALREDAHVFVKTVISLSKVVKDYGSAHSLSAQLRKDIAKLTNATQEFVILLHVSSFSPSSTPRPYSPMPNGISPVITPVASSSAANGSLMAESGDKSLQLQISSGLSRSRSAQPPASTKLSAPTSSSVPRSALPNQSFKIPVLGATPSLGTSARTNSRLRNGDTLDADGHG</sequence>
<dbReference type="SUPFAM" id="SSF52058">
    <property type="entry name" value="L domain-like"/>
    <property type="match status" value="1"/>
</dbReference>
<dbReference type="InterPro" id="IPR019487">
    <property type="entry name" value="RAM_signalling_pathway_SOG2"/>
</dbReference>
<feature type="compositionally biased region" description="Polar residues" evidence="3">
    <location>
        <begin position="284"/>
        <end position="294"/>
    </location>
</feature>
<feature type="compositionally biased region" description="Pro residues" evidence="3">
    <location>
        <begin position="722"/>
        <end position="733"/>
    </location>
</feature>
<dbReference type="OrthoDB" id="1394818at2759"/>
<reference evidence="4 5" key="1">
    <citation type="submission" date="2015-04" db="EMBL/GenBank/DDBJ databases">
        <title>Complete genome sequence of Schizopora paradoxa KUC8140, a cosmopolitan wood degrader in East Asia.</title>
        <authorList>
            <consortium name="DOE Joint Genome Institute"/>
            <person name="Min B."/>
            <person name="Park H."/>
            <person name="Jang Y."/>
            <person name="Kim J.-J."/>
            <person name="Kim K.H."/>
            <person name="Pangilinan J."/>
            <person name="Lipzen A."/>
            <person name="Riley R."/>
            <person name="Grigoriev I.V."/>
            <person name="Spatafora J.W."/>
            <person name="Choi I.-G."/>
        </authorList>
    </citation>
    <scope>NUCLEOTIDE SEQUENCE [LARGE SCALE GENOMIC DNA]</scope>
    <source>
        <strain evidence="4 5">KUC8140</strain>
    </source>
</reference>
<dbReference type="PANTHER" id="PTHR48051">
    <property type="match status" value="1"/>
</dbReference>
<feature type="region of interest" description="Disordered" evidence="3">
    <location>
        <begin position="1045"/>
        <end position="1113"/>
    </location>
</feature>
<dbReference type="Gene3D" id="3.80.10.10">
    <property type="entry name" value="Ribonuclease Inhibitor"/>
    <property type="match status" value="1"/>
</dbReference>
<dbReference type="Proteomes" id="UP000053477">
    <property type="component" value="Unassembled WGS sequence"/>
</dbReference>
<feature type="compositionally biased region" description="Polar residues" evidence="3">
    <location>
        <begin position="449"/>
        <end position="468"/>
    </location>
</feature>
<dbReference type="InParanoid" id="A0A0H2SCH2"/>
<accession>A0A0H2SCH2</accession>
<evidence type="ECO:0000256" key="2">
    <source>
        <dbReference type="ARBA" id="ARBA00022737"/>
    </source>
</evidence>
<dbReference type="EMBL" id="KQ085940">
    <property type="protein sequence ID" value="KLO14651.1"/>
    <property type="molecule type" value="Genomic_DNA"/>
</dbReference>
<feature type="region of interest" description="Disordered" evidence="3">
    <location>
        <begin position="826"/>
        <end position="869"/>
    </location>
</feature>
<evidence type="ECO:0008006" key="6">
    <source>
        <dbReference type="Google" id="ProtNLM"/>
    </source>
</evidence>
<dbReference type="STRING" id="27342.A0A0H2SCH2"/>
<feature type="region of interest" description="Disordered" evidence="3">
    <location>
        <begin position="1"/>
        <end position="78"/>
    </location>
</feature>
<dbReference type="GO" id="GO:0005737">
    <property type="term" value="C:cytoplasm"/>
    <property type="evidence" value="ECO:0007669"/>
    <property type="project" value="TreeGrafter"/>
</dbReference>
<name>A0A0H2SCH2_9AGAM</name>
<dbReference type="SMART" id="SM00369">
    <property type="entry name" value="LRR_TYP"/>
    <property type="match status" value="3"/>
</dbReference>
<dbReference type="PANTHER" id="PTHR48051:SF46">
    <property type="entry name" value="LEUCINE RICH REPEAT-CONTAINING DOMAIN PROTEIN"/>
    <property type="match status" value="1"/>
</dbReference>
<feature type="compositionally biased region" description="Polar residues" evidence="3">
    <location>
        <begin position="1090"/>
        <end position="1101"/>
    </location>
</feature>
<keyword evidence="2" id="KW-0677">Repeat</keyword>
<protein>
    <recommendedName>
        <fullName evidence="6">RAM signaling pathway protein</fullName>
    </recommendedName>
</protein>
<gene>
    <name evidence="4" type="ORF">SCHPADRAFT_903067</name>
</gene>
<organism evidence="4 5">
    <name type="scientific">Schizopora paradoxa</name>
    <dbReference type="NCBI Taxonomy" id="27342"/>
    <lineage>
        <taxon>Eukaryota</taxon>
        <taxon>Fungi</taxon>
        <taxon>Dikarya</taxon>
        <taxon>Basidiomycota</taxon>
        <taxon>Agaricomycotina</taxon>
        <taxon>Agaricomycetes</taxon>
        <taxon>Hymenochaetales</taxon>
        <taxon>Schizoporaceae</taxon>
        <taxon>Schizopora</taxon>
    </lineage>
</organism>
<keyword evidence="1" id="KW-0433">Leucine-rich repeat</keyword>
<dbReference type="AlphaFoldDB" id="A0A0H2SCH2"/>
<evidence type="ECO:0000256" key="1">
    <source>
        <dbReference type="ARBA" id="ARBA00022614"/>
    </source>
</evidence>
<feature type="compositionally biased region" description="Basic and acidic residues" evidence="3">
    <location>
        <begin position="1102"/>
        <end position="1113"/>
    </location>
</feature>
<evidence type="ECO:0000313" key="5">
    <source>
        <dbReference type="Proteomes" id="UP000053477"/>
    </source>
</evidence>
<evidence type="ECO:0000313" key="4">
    <source>
        <dbReference type="EMBL" id="KLO14651.1"/>
    </source>
</evidence>
<proteinExistence type="predicted"/>
<dbReference type="InterPro" id="IPR050216">
    <property type="entry name" value="LRR_domain-containing"/>
</dbReference>
<dbReference type="InterPro" id="IPR032675">
    <property type="entry name" value="LRR_dom_sf"/>
</dbReference>
<feature type="region of interest" description="Disordered" evidence="3">
    <location>
        <begin position="269"/>
        <end position="301"/>
    </location>
</feature>
<feature type="region of interest" description="Disordered" evidence="3">
    <location>
        <begin position="710"/>
        <end position="778"/>
    </location>
</feature>
<feature type="compositionally biased region" description="Low complexity" evidence="3">
    <location>
        <begin position="475"/>
        <end position="487"/>
    </location>
</feature>
<feature type="compositionally biased region" description="Polar residues" evidence="3">
    <location>
        <begin position="826"/>
        <end position="846"/>
    </location>
</feature>
<dbReference type="Pfam" id="PF10428">
    <property type="entry name" value="SOG2"/>
    <property type="match status" value="1"/>
</dbReference>
<keyword evidence="5" id="KW-1185">Reference proteome</keyword>